<dbReference type="EMBL" id="CP006835">
    <property type="protein sequence ID" value="AGZ54121.1"/>
    <property type="molecule type" value="Genomic_DNA"/>
</dbReference>
<evidence type="ECO:0000313" key="2">
    <source>
        <dbReference type="Proteomes" id="UP000017786"/>
    </source>
</evidence>
<proteinExistence type="predicted"/>
<name>U5X1S8_MYCKA</name>
<organism evidence="1 2">
    <name type="scientific">Mycobacterium kansasii ATCC 12478</name>
    <dbReference type="NCBI Taxonomy" id="557599"/>
    <lineage>
        <taxon>Bacteria</taxon>
        <taxon>Bacillati</taxon>
        <taxon>Actinomycetota</taxon>
        <taxon>Actinomycetes</taxon>
        <taxon>Mycobacteriales</taxon>
        <taxon>Mycobacteriaceae</taxon>
        <taxon>Mycobacterium</taxon>
    </lineage>
</organism>
<accession>U5X1S8</accession>
<evidence type="ECO:0000313" key="1">
    <source>
        <dbReference type="EMBL" id="AGZ54121.1"/>
    </source>
</evidence>
<protein>
    <submittedName>
        <fullName evidence="1">Uncharacterized protein</fullName>
    </submittedName>
</protein>
<gene>
    <name evidence="1" type="ORF">MKAN_09240</name>
</gene>
<dbReference type="HOGENOM" id="CLU_2718030_0_0_11"/>
<dbReference type="KEGG" id="mkn:MKAN_09240"/>
<dbReference type="Proteomes" id="UP000017786">
    <property type="component" value="Chromosome"/>
</dbReference>
<dbReference type="AlphaFoldDB" id="U5X1S8"/>
<reference evidence="1 2" key="1">
    <citation type="submission" date="2013-10" db="EMBL/GenBank/DDBJ databases">
        <title>Genome sequence of Mycobacterium kansasii.</title>
        <authorList>
            <consortium name="McGill University Mycobacterium genome consortium"/>
            <person name="Veyrier F.J."/>
            <person name="Behr M.A."/>
        </authorList>
    </citation>
    <scope>NUCLEOTIDE SEQUENCE [LARGE SCALE GENOMIC DNA]</scope>
    <source>
        <strain evidence="1 2">ATCC 12478</strain>
    </source>
</reference>
<sequence length="72" mass="7734">MRVEDILAIAVRHLPTPPESCSLHLHAAVIAQILAKKFRPGLPMLAMPERGVAEVEQARNGGADVLVARTAE</sequence>